<dbReference type="GO" id="GO:0070475">
    <property type="term" value="P:rRNA base methylation"/>
    <property type="evidence" value="ECO:0007669"/>
    <property type="project" value="UniProtKB-UniRule"/>
</dbReference>
<keyword evidence="1" id="KW-0694">RNA-binding</keyword>
<feature type="binding site" evidence="1">
    <location>
        <position position="118"/>
    </location>
    <ligand>
        <name>S-adenosyl-L-methionine</name>
        <dbReference type="ChEBI" id="CHEBI:59789"/>
    </ligand>
</feature>
<dbReference type="Gene3D" id="3.40.50.150">
    <property type="entry name" value="Vaccinia Virus protein VP39"/>
    <property type="match status" value="1"/>
</dbReference>
<comment type="catalytic activity">
    <reaction evidence="1">
        <text>adenosine(2030) in 23S rRNA + S-adenosyl-L-methionine = N(6)-methyladenosine(2030) in 23S rRNA + S-adenosyl-L-homocysteine + H(+)</text>
        <dbReference type="Rhea" id="RHEA:43736"/>
        <dbReference type="Rhea" id="RHEA-COMP:10668"/>
        <dbReference type="Rhea" id="RHEA-COMP:10669"/>
        <dbReference type="ChEBI" id="CHEBI:15378"/>
        <dbReference type="ChEBI" id="CHEBI:57856"/>
        <dbReference type="ChEBI" id="CHEBI:59789"/>
        <dbReference type="ChEBI" id="CHEBI:74411"/>
        <dbReference type="ChEBI" id="CHEBI:74449"/>
        <dbReference type="EC" id="2.1.1.266"/>
    </reaction>
</comment>
<dbReference type="EMBL" id="LAQT01000008">
    <property type="protein sequence ID" value="KPC53081.1"/>
    <property type="molecule type" value="Genomic_DNA"/>
</dbReference>
<keyword evidence="1 2" id="KW-0489">Methyltransferase</keyword>
<dbReference type="GO" id="GO:0036307">
    <property type="term" value="F:23S rRNA (adenine(2030)-N(6))-methyltransferase activity"/>
    <property type="evidence" value="ECO:0007669"/>
    <property type="project" value="UniProtKB-UniRule"/>
</dbReference>
<feature type="binding site" evidence="1">
    <location>
        <position position="19"/>
    </location>
    <ligand>
        <name>S-adenosyl-L-methionine</name>
        <dbReference type="ChEBI" id="CHEBI:59789"/>
    </ligand>
</feature>
<dbReference type="Proteomes" id="UP000037939">
    <property type="component" value="Unassembled WGS sequence"/>
</dbReference>
<keyword evidence="1 2" id="KW-0808">Transferase</keyword>
<feature type="active site" description="Proton acceptor" evidence="1">
    <location>
        <position position="165"/>
    </location>
</feature>
<keyword evidence="3" id="KW-1185">Reference proteome</keyword>
<dbReference type="InterPro" id="IPR029063">
    <property type="entry name" value="SAM-dependent_MTases_sf"/>
</dbReference>
<protein>
    <recommendedName>
        <fullName evidence="1">Ribosomal RNA large subunit methyltransferase J</fullName>
        <ecNumber evidence="1">2.1.1.266</ecNumber>
    </recommendedName>
    <alternativeName>
        <fullName evidence="1">23S rRNA (adenine(2030)-N6)-methyltransferase</fullName>
    </alternativeName>
    <alternativeName>
        <fullName evidence="1">23S rRNA m6A2030 methyltransferase</fullName>
    </alternativeName>
</protein>
<dbReference type="SUPFAM" id="SSF53335">
    <property type="entry name" value="S-adenosyl-L-methionine-dependent methyltransferases"/>
    <property type="match status" value="1"/>
</dbReference>
<dbReference type="PANTHER" id="PTHR37426">
    <property type="entry name" value="RIBOSOMAL RNA LARGE SUBUNIT METHYLTRANSFERASE J"/>
    <property type="match status" value="1"/>
</dbReference>
<proteinExistence type="inferred from homology"/>
<evidence type="ECO:0000313" key="3">
    <source>
        <dbReference type="Proteomes" id="UP000037939"/>
    </source>
</evidence>
<dbReference type="GO" id="GO:0005829">
    <property type="term" value="C:cytosol"/>
    <property type="evidence" value="ECO:0007669"/>
    <property type="project" value="TreeGrafter"/>
</dbReference>
<dbReference type="RefSeq" id="WP_053937914.1">
    <property type="nucleotide sequence ID" value="NZ_LAQT01000008.1"/>
</dbReference>
<dbReference type="Pfam" id="PF04378">
    <property type="entry name" value="RsmJ"/>
    <property type="match status" value="1"/>
</dbReference>
<dbReference type="AlphaFoldDB" id="A0A0N0XIP5"/>
<comment type="caution">
    <text evidence="2">The sequence shown here is derived from an EMBL/GenBank/DDBJ whole genome shotgun (WGS) entry which is preliminary data.</text>
</comment>
<dbReference type="STRING" id="857265.WG78_11340"/>
<dbReference type="GO" id="GO:0003723">
    <property type="term" value="F:RNA binding"/>
    <property type="evidence" value="ECO:0007669"/>
    <property type="project" value="UniProtKB-UniRule"/>
</dbReference>
<accession>A0A0N0XIP5</accession>
<keyword evidence="1" id="KW-0698">rRNA processing</keyword>
<dbReference type="InterPro" id="IPR007473">
    <property type="entry name" value="RlmJ"/>
</dbReference>
<reference evidence="2 3" key="1">
    <citation type="submission" date="2015-07" db="EMBL/GenBank/DDBJ databases">
        <title>Draft genome sequence of the Amantichitinum ursilacus IGB-41, a new chitin-degrading bacterium.</title>
        <authorList>
            <person name="Kirstahler P."/>
            <person name="Guenther M."/>
            <person name="Grumaz C."/>
            <person name="Rupp S."/>
            <person name="Zibek S."/>
            <person name="Sohn K."/>
        </authorList>
    </citation>
    <scope>NUCLEOTIDE SEQUENCE [LARGE SCALE GENOMIC DNA]</scope>
    <source>
        <strain evidence="2 3">IGB-41</strain>
    </source>
</reference>
<comment type="function">
    <text evidence="1">Specifically methylates the adenine in position 2030 of 23S rRNA.</text>
</comment>
<evidence type="ECO:0000313" key="2">
    <source>
        <dbReference type="EMBL" id="KPC53081.1"/>
    </source>
</evidence>
<gene>
    <name evidence="1 2" type="primary">rlmJ</name>
    <name evidence="2" type="ORF">WG78_11340</name>
</gene>
<dbReference type="EC" id="2.1.1.266" evidence="1"/>
<dbReference type="PATRIC" id="fig|857265.3.peg.2329"/>
<dbReference type="PANTHER" id="PTHR37426:SF1">
    <property type="entry name" value="RIBOSOMAL RNA LARGE SUBUNIT METHYLTRANSFERASE J"/>
    <property type="match status" value="1"/>
</dbReference>
<feature type="binding site" evidence="1">
    <location>
        <position position="42"/>
    </location>
    <ligand>
        <name>S-adenosyl-L-methionine</name>
        <dbReference type="ChEBI" id="CHEBI:59789"/>
    </ligand>
</feature>
<name>A0A0N0XIP5_9NEIS</name>
<comment type="similarity">
    <text evidence="1">Belongs to the RlmJ family.</text>
</comment>
<organism evidence="2 3">
    <name type="scientific">Amantichitinum ursilacus</name>
    <dbReference type="NCBI Taxonomy" id="857265"/>
    <lineage>
        <taxon>Bacteria</taxon>
        <taxon>Pseudomonadati</taxon>
        <taxon>Pseudomonadota</taxon>
        <taxon>Betaproteobacteria</taxon>
        <taxon>Neisseriales</taxon>
        <taxon>Chitinibacteraceae</taxon>
        <taxon>Amantichitinum</taxon>
    </lineage>
</organism>
<feature type="site" description="Interaction with substrate rRNA" evidence="1">
    <location>
        <position position="4"/>
    </location>
</feature>
<comment type="subunit">
    <text evidence="1">Monomer.</text>
</comment>
<sequence>MLSYRHAFHAGNHADVLKHTVQIALLRYLNQKDKAYWYVDTHAGAGMYSLVEGYATRLAEFADGVGRLWERTDLPPALADYVAQVKSFNPDGELTLYPGSPACAMRVLRPQDHARLYELHSSDGPLLQQAMQPWRRSVQIDQGDGFAGLKAVLPPPPRRALVLIDPPYEDKGDYKRVVDGLREGLKRFATGTYAVWYPLLQRAESQGLADQLKKLPAKGWLEATLTVQTPSVDGFGMHGSGMFILNPPYNLQDTLAEVMPYLVRHLGRDNGARFVLQAHENAA</sequence>
<feature type="binding site" evidence="1">
    <location>
        <position position="165"/>
    </location>
    <ligand>
        <name>S-adenosyl-L-methionine</name>
        <dbReference type="ChEBI" id="CHEBI:59789"/>
    </ligand>
</feature>
<evidence type="ECO:0000256" key="1">
    <source>
        <dbReference type="HAMAP-Rule" id="MF_00934"/>
    </source>
</evidence>
<dbReference type="HAMAP" id="MF_00934">
    <property type="entry name" value="23SrRNA_methyltr_J"/>
    <property type="match status" value="1"/>
</dbReference>
<keyword evidence="1" id="KW-0949">S-adenosyl-L-methionine</keyword>
<feature type="binding site" evidence="1">
    <location>
        <position position="100"/>
    </location>
    <ligand>
        <name>S-adenosyl-L-methionine</name>
        <dbReference type="ChEBI" id="CHEBI:59789"/>
    </ligand>
</feature>
<dbReference type="OrthoDB" id="9791274at2"/>
<feature type="binding site" evidence="1">
    <location>
        <begin position="144"/>
        <end position="145"/>
    </location>
    <ligand>
        <name>S-adenosyl-L-methionine</name>
        <dbReference type="ChEBI" id="CHEBI:59789"/>
    </ligand>
</feature>